<feature type="binding site" evidence="9">
    <location>
        <position position="92"/>
    </location>
    <ligand>
        <name>Mg(2+)</name>
        <dbReference type="ChEBI" id="CHEBI:18420"/>
    </ligand>
</feature>
<feature type="binding site" evidence="9">
    <location>
        <begin position="187"/>
        <end position="188"/>
    </location>
    <ligand>
        <name>2-[(2R,5Z)-2-carboxy-4-methylthiazol-5(2H)-ylidene]ethyl phosphate</name>
        <dbReference type="ChEBI" id="CHEBI:62899"/>
    </ligand>
</feature>
<dbReference type="EMBL" id="VUMT01000018">
    <property type="protein sequence ID" value="MSS64429.1"/>
    <property type="molecule type" value="Genomic_DNA"/>
</dbReference>
<name>A0A6L5Y0M6_9FIRM</name>
<feature type="binding site" evidence="9">
    <location>
        <position position="111"/>
    </location>
    <ligand>
        <name>4-amino-2-methyl-5-(diphosphooxymethyl)pyrimidine</name>
        <dbReference type="ChEBI" id="CHEBI:57841"/>
    </ligand>
</feature>
<dbReference type="NCBIfam" id="TIGR00693">
    <property type="entry name" value="thiE"/>
    <property type="match status" value="1"/>
</dbReference>
<evidence type="ECO:0000256" key="9">
    <source>
        <dbReference type="HAMAP-Rule" id="MF_00097"/>
    </source>
</evidence>
<evidence type="ECO:0000256" key="3">
    <source>
        <dbReference type="ARBA" id="ARBA00022723"/>
    </source>
</evidence>
<evidence type="ECO:0000256" key="2">
    <source>
        <dbReference type="ARBA" id="ARBA00022679"/>
    </source>
</evidence>
<feature type="binding site" evidence="9">
    <location>
        <begin position="137"/>
        <end position="139"/>
    </location>
    <ligand>
        <name>2-[(2R,5Z)-2-carboxy-4-methylthiazol-5(2H)-ylidene]ethyl phosphate</name>
        <dbReference type="ChEBI" id="CHEBI:62899"/>
    </ligand>
</feature>
<dbReference type="GO" id="GO:0009229">
    <property type="term" value="P:thiamine diphosphate biosynthetic process"/>
    <property type="evidence" value="ECO:0007669"/>
    <property type="project" value="UniProtKB-UniRule"/>
</dbReference>
<feature type="binding site" evidence="9">
    <location>
        <position position="73"/>
    </location>
    <ligand>
        <name>Mg(2+)</name>
        <dbReference type="ChEBI" id="CHEBI:18420"/>
    </ligand>
</feature>
<keyword evidence="3 9" id="KW-0479">Metal-binding</keyword>
<evidence type="ECO:0000313" key="14">
    <source>
        <dbReference type="Proteomes" id="UP000482209"/>
    </source>
</evidence>
<protein>
    <recommendedName>
        <fullName evidence="9">Thiamine-phosphate synthase</fullName>
        <shortName evidence="9">TP synthase</shortName>
        <shortName evidence="9">TPS</shortName>
        <ecNumber evidence="9">2.5.1.3</ecNumber>
    </recommendedName>
    <alternativeName>
        <fullName evidence="9">Thiamine-phosphate pyrophosphorylase</fullName>
        <shortName evidence="9">TMP pyrophosphorylase</shortName>
        <shortName evidence="9">TMP-PPase</shortName>
    </alternativeName>
</protein>
<dbReference type="InterPro" id="IPR013785">
    <property type="entry name" value="Aldolase_TIM"/>
</dbReference>
<dbReference type="RefSeq" id="WP_154519819.1">
    <property type="nucleotide sequence ID" value="NZ_VUMT01000018.1"/>
</dbReference>
<gene>
    <name evidence="9 13" type="primary">thiE</name>
    <name evidence="13" type="ORF">FYJ58_11160</name>
</gene>
<evidence type="ECO:0000313" key="13">
    <source>
        <dbReference type="EMBL" id="MSS64429.1"/>
    </source>
</evidence>
<keyword evidence="5 9" id="KW-0784">Thiamine biosynthesis</keyword>
<feature type="binding site" evidence="9">
    <location>
        <position position="167"/>
    </location>
    <ligand>
        <name>2-[(2R,5Z)-2-carboxy-4-methylthiazol-5(2H)-ylidene]ethyl phosphate</name>
        <dbReference type="ChEBI" id="CHEBI:62899"/>
    </ligand>
</feature>
<organism evidence="13 14">
    <name type="scientific">Velocimicrobium porci</name>
    <dbReference type="NCBI Taxonomy" id="2606634"/>
    <lineage>
        <taxon>Bacteria</taxon>
        <taxon>Bacillati</taxon>
        <taxon>Bacillota</taxon>
        <taxon>Clostridia</taxon>
        <taxon>Lachnospirales</taxon>
        <taxon>Lachnospiraceae</taxon>
        <taxon>Velocimicrobium</taxon>
    </lineage>
</organism>
<comment type="catalytic activity">
    <reaction evidence="7 9 10">
        <text>2-(2-carboxy-4-methylthiazol-5-yl)ethyl phosphate + 4-amino-2-methyl-5-(diphosphooxymethyl)pyrimidine + 2 H(+) = thiamine phosphate + CO2 + diphosphate</text>
        <dbReference type="Rhea" id="RHEA:47848"/>
        <dbReference type="ChEBI" id="CHEBI:15378"/>
        <dbReference type="ChEBI" id="CHEBI:16526"/>
        <dbReference type="ChEBI" id="CHEBI:33019"/>
        <dbReference type="ChEBI" id="CHEBI:37575"/>
        <dbReference type="ChEBI" id="CHEBI:57841"/>
        <dbReference type="ChEBI" id="CHEBI:62890"/>
        <dbReference type="EC" id="2.5.1.3"/>
    </reaction>
</comment>
<comment type="caution">
    <text evidence="13">The sequence shown here is derived from an EMBL/GenBank/DDBJ whole genome shotgun (WGS) entry which is preliminary data.</text>
</comment>
<evidence type="ECO:0000256" key="4">
    <source>
        <dbReference type="ARBA" id="ARBA00022842"/>
    </source>
</evidence>
<dbReference type="FunFam" id="3.20.20.70:FF:000096">
    <property type="entry name" value="Thiamine-phosphate synthase"/>
    <property type="match status" value="1"/>
</dbReference>
<comment type="catalytic activity">
    <reaction evidence="8 9 10">
        <text>2-[(2R,5Z)-2-carboxy-4-methylthiazol-5(2H)-ylidene]ethyl phosphate + 4-amino-2-methyl-5-(diphosphooxymethyl)pyrimidine + 2 H(+) = thiamine phosphate + CO2 + diphosphate</text>
        <dbReference type="Rhea" id="RHEA:47844"/>
        <dbReference type="ChEBI" id="CHEBI:15378"/>
        <dbReference type="ChEBI" id="CHEBI:16526"/>
        <dbReference type="ChEBI" id="CHEBI:33019"/>
        <dbReference type="ChEBI" id="CHEBI:37575"/>
        <dbReference type="ChEBI" id="CHEBI:57841"/>
        <dbReference type="ChEBI" id="CHEBI:62899"/>
        <dbReference type="EC" id="2.5.1.3"/>
    </reaction>
</comment>
<evidence type="ECO:0000256" key="1">
    <source>
        <dbReference type="ARBA" id="ARBA00005165"/>
    </source>
</evidence>
<dbReference type="SUPFAM" id="SSF51391">
    <property type="entry name" value="Thiamin phosphate synthase"/>
    <property type="match status" value="1"/>
</dbReference>
<sequence>MQVDKKRMTLYAVTDRKWTTEHTLAEQVEQALQGGATLIQLREKKLSFNEFLEEARVIKNLCARYQVPLIINDNVDIAMTVNADGVHLGQNDLSIKEARKRVGEGKIIGATARTKEQAIRAEREGADYIGSGAVFGTSTKQDAKTMSIETLKEICEAVSIPVVAIGGIDRSNIRNLKGSKIAGTAIVSGIFSKKDVKTEVKLLREELEAIL</sequence>
<evidence type="ECO:0000256" key="11">
    <source>
        <dbReference type="RuleBase" id="RU004253"/>
    </source>
</evidence>
<evidence type="ECO:0000256" key="10">
    <source>
        <dbReference type="RuleBase" id="RU003826"/>
    </source>
</evidence>
<dbReference type="PANTHER" id="PTHR20857:SF23">
    <property type="entry name" value="THIAMINE BIOSYNTHETIC BIFUNCTIONAL ENZYME"/>
    <property type="match status" value="1"/>
</dbReference>
<dbReference type="GO" id="GO:0000287">
    <property type="term" value="F:magnesium ion binding"/>
    <property type="evidence" value="ECO:0007669"/>
    <property type="project" value="UniProtKB-UniRule"/>
</dbReference>
<keyword evidence="2 9" id="KW-0808">Transferase</keyword>
<dbReference type="GO" id="GO:0005737">
    <property type="term" value="C:cytoplasm"/>
    <property type="evidence" value="ECO:0007669"/>
    <property type="project" value="TreeGrafter"/>
</dbReference>
<feature type="binding site" evidence="9">
    <location>
        <position position="72"/>
    </location>
    <ligand>
        <name>4-amino-2-methyl-5-(diphosphooxymethyl)pyrimidine</name>
        <dbReference type="ChEBI" id="CHEBI:57841"/>
    </ligand>
</feature>
<comment type="cofactor">
    <cofactor evidence="9">
        <name>Mg(2+)</name>
        <dbReference type="ChEBI" id="CHEBI:18420"/>
    </cofactor>
    <text evidence="9">Binds 1 Mg(2+) ion per subunit.</text>
</comment>
<feature type="domain" description="Thiamine phosphate synthase/TenI" evidence="12">
    <location>
        <begin position="10"/>
        <end position="190"/>
    </location>
</feature>
<dbReference type="CDD" id="cd00564">
    <property type="entry name" value="TMP_TenI"/>
    <property type="match status" value="1"/>
</dbReference>
<keyword evidence="4 9" id="KW-0460">Magnesium</keyword>
<dbReference type="InterPro" id="IPR022998">
    <property type="entry name" value="ThiamineP_synth_TenI"/>
</dbReference>
<dbReference type="Proteomes" id="UP000482209">
    <property type="component" value="Unassembled WGS sequence"/>
</dbReference>
<dbReference type="PANTHER" id="PTHR20857">
    <property type="entry name" value="THIAMINE-PHOSPHATE PYROPHOSPHORYLASE"/>
    <property type="match status" value="1"/>
</dbReference>
<dbReference type="GO" id="GO:0009228">
    <property type="term" value="P:thiamine biosynthetic process"/>
    <property type="evidence" value="ECO:0007669"/>
    <property type="project" value="UniProtKB-KW"/>
</dbReference>
<accession>A0A6L5Y0M6</accession>
<reference evidence="13 14" key="1">
    <citation type="submission" date="2019-08" db="EMBL/GenBank/DDBJ databases">
        <title>In-depth cultivation of the pig gut microbiome towards novel bacterial diversity and tailored functional studies.</title>
        <authorList>
            <person name="Wylensek D."/>
            <person name="Hitch T.C.A."/>
            <person name="Clavel T."/>
        </authorList>
    </citation>
    <scope>NUCLEOTIDE SEQUENCE [LARGE SCALE GENOMIC DNA]</scope>
    <source>
        <strain evidence="13 14">WCA-693-APC-MOT-I</strain>
    </source>
</reference>
<evidence type="ECO:0000259" key="12">
    <source>
        <dbReference type="Pfam" id="PF02581"/>
    </source>
</evidence>
<dbReference type="HAMAP" id="MF_00097">
    <property type="entry name" value="TMP_synthase"/>
    <property type="match status" value="1"/>
</dbReference>
<feature type="binding site" evidence="9">
    <location>
        <position position="140"/>
    </location>
    <ligand>
        <name>4-amino-2-methyl-5-(diphosphooxymethyl)pyrimidine</name>
        <dbReference type="ChEBI" id="CHEBI:57841"/>
    </ligand>
</feature>
<comment type="catalytic activity">
    <reaction evidence="6 9 10">
        <text>4-methyl-5-(2-phosphooxyethyl)-thiazole + 4-amino-2-methyl-5-(diphosphooxymethyl)pyrimidine + H(+) = thiamine phosphate + diphosphate</text>
        <dbReference type="Rhea" id="RHEA:22328"/>
        <dbReference type="ChEBI" id="CHEBI:15378"/>
        <dbReference type="ChEBI" id="CHEBI:33019"/>
        <dbReference type="ChEBI" id="CHEBI:37575"/>
        <dbReference type="ChEBI" id="CHEBI:57841"/>
        <dbReference type="ChEBI" id="CHEBI:58296"/>
        <dbReference type="EC" id="2.5.1.3"/>
    </reaction>
</comment>
<dbReference type="InterPro" id="IPR034291">
    <property type="entry name" value="TMP_synthase"/>
</dbReference>
<proteinExistence type="inferred from homology"/>
<comment type="function">
    <text evidence="9">Condenses 4-methyl-5-(beta-hydroxyethyl)thiazole monophosphate (THZ-P) and 2-methyl-4-amino-5-hydroxymethyl pyrimidine pyrophosphate (HMP-PP) to form thiamine monophosphate (TMP).</text>
</comment>
<evidence type="ECO:0000256" key="6">
    <source>
        <dbReference type="ARBA" id="ARBA00047334"/>
    </source>
</evidence>
<dbReference type="Pfam" id="PF02581">
    <property type="entry name" value="TMP-TENI"/>
    <property type="match status" value="1"/>
</dbReference>
<dbReference type="AlphaFoldDB" id="A0A6L5Y0M6"/>
<comment type="pathway">
    <text evidence="1 9 11">Cofactor biosynthesis; thiamine diphosphate biosynthesis; thiamine phosphate from 4-amino-2-methyl-5-diphosphomethylpyrimidine and 4-methyl-5-(2-phosphoethyl)-thiazole: step 1/1.</text>
</comment>
<dbReference type="UniPathway" id="UPA00060">
    <property type="reaction ID" value="UER00141"/>
</dbReference>
<evidence type="ECO:0000256" key="5">
    <source>
        <dbReference type="ARBA" id="ARBA00022977"/>
    </source>
</evidence>
<dbReference type="InterPro" id="IPR036206">
    <property type="entry name" value="ThiamineP_synth_sf"/>
</dbReference>
<feature type="binding site" evidence="9">
    <location>
        <begin position="40"/>
        <end position="44"/>
    </location>
    <ligand>
        <name>4-amino-2-methyl-5-(diphosphooxymethyl)pyrimidine</name>
        <dbReference type="ChEBI" id="CHEBI:57841"/>
    </ligand>
</feature>
<dbReference type="EC" id="2.5.1.3" evidence="9"/>
<dbReference type="GO" id="GO:0004789">
    <property type="term" value="F:thiamine-phosphate diphosphorylase activity"/>
    <property type="evidence" value="ECO:0007669"/>
    <property type="project" value="UniProtKB-UniRule"/>
</dbReference>
<comment type="similarity">
    <text evidence="9 10">Belongs to the thiamine-phosphate synthase family.</text>
</comment>
<dbReference type="Gene3D" id="3.20.20.70">
    <property type="entry name" value="Aldolase class I"/>
    <property type="match status" value="1"/>
</dbReference>
<evidence type="ECO:0000256" key="7">
    <source>
        <dbReference type="ARBA" id="ARBA00047851"/>
    </source>
</evidence>
<keyword evidence="14" id="KW-1185">Reference proteome</keyword>
<evidence type="ECO:0000256" key="8">
    <source>
        <dbReference type="ARBA" id="ARBA00047883"/>
    </source>
</evidence>